<dbReference type="Pfam" id="PF02775">
    <property type="entry name" value="TPP_enzyme_C"/>
    <property type="match status" value="1"/>
</dbReference>
<evidence type="ECO:0000259" key="4">
    <source>
        <dbReference type="Pfam" id="PF00205"/>
    </source>
</evidence>
<feature type="domain" description="Thiamine pyrophosphate enzyme N-terminal TPP-binding" evidence="6">
    <location>
        <begin position="3"/>
        <end position="118"/>
    </location>
</feature>
<dbReference type="InterPro" id="IPR011766">
    <property type="entry name" value="TPP_enzyme_TPP-bd"/>
</dbReference>
<feature type="domain" description="Thiamine pyrophosphate enzyme TPP-binding" evidence="5">
    <location>
        <begin position="410"/>
        <end position="553"/>
    </location>
</feature>
<evidence type="ECO:0000256" key="1">
    <source>
        <dbReference type="ARBA" id="ARBA00007812"/>
    </source>
</evidence>
<protein>
    <submittedName>
        <fullName evidence="7">Thiamine pyrophosphate enzyme-like TPP binding region</fullName>
    </submittedName>
</protein>
<name>E6PD89_9ZZZZ</name>
<dbReference type="AlphaFoldDB" id="E6PD89"/>
<dbReference type="Gene3D" id="3.40.50.970">
    <property type="match status" value="2"/>
</dbReference>
<dbReference type="GO" id="GO:0003984">
    <property type="term" value="F:acetolactate synthase activity"/>
    <property type="evidence" value="ECO:0007669"/>
    <property type="project" value="TreeGrafter"/>
</dbReference>
<reference evidence="7" key="1">
    <citation type="submission" date="2009-10" db="EMBL/GenBank/DDBJ databases">
        <title>Diversity of trophic interactions inside an arsenic-rich microbial ecosystem.</title>
        <authorList>
            <person name="Bertin P.N."/>
            <person name="Heinrich-Salmeron A."/>
            <person name="Pelletier E."/>
            <person name="Goulhen-Chollet F."/>
            <person name="Arsene-Ploetze F."/>
            <person name="Gallien S."/>
            <person name="Calteau A."/>
            <person name="Vallenet D."/>
            <person name="Casiot C."/>
            <person name="Chane-Woon-Ming B."/>
            <person name="Giloteaux L."/>
            <person name="Barakat M."/>
            <person name="Bonnefoy V."/>
            <person name="Bruneel O."/>
            <person name="Chandler M."/>
            <person name="Cleiss J."/>
            <person name="Duran R."/>
            <person name="Elbaz-Poulichet F."/>
            <person name="Fonknechten N."/>
            <person name="Lauga B."/>
            <person name="Mornico D."/>
            <person name="Ortet P."/>
            <person name="Schaeffer C."/>
            <person name="Siguier P."/>
            <person name="Alexander Thil Smith A."/>
            <person name="Van Dorsselaer A."/>
            <person name="Weissenbach J."/>
            <person name="Medigue C."/>
            <person name="Le Paslier D."/>
        </authorList>
    </citation>
    <scope>NUCLEOTIDE SEQUENCE</scope>
</reference>
<dbReference type="GO" id="GO:0009099">
    <property type="term" value="P:L-valine biosynthetic process"/>
    <property type="evidence" value="ECO:0007669"/>
    <property type="project" value="TreeGrafter"/>
</dbReference>
<dbReference type="GO" id="GO:0005948">
    <property type="term" value="C:acetolactate synthase complex"/>
    <property type="evidence" value="ECO:0007669"/>
    <property type="project" value="TreeGrafter"/>
</dbReference>
<evidence type="ECO:0000256" key="2">
    <source>
        <dbReference type="ARBA" id="ARBA00023052"/>
    </source>
</evidence>
<accession>E6PD89</accession>
<dbReference type="Pfam" id="PF02776">
    <property type="entry name" value="TPP_enzyme_N"/>
    <property type="match status" value="1"/>
</dbReference>
<dbReference type="SUPFAM" id="SSF52518">
    <property type="entry name" value="Thiamin diphosphate-binding fold (THDP-binding)"/>
    <property type="match status" value="2"/>
</dbReference>
<organism evidence="7">
    <name type="scientific">mine drainage metagenome</name>
    <dbReference type="NCBI Taxonomy" id="410659"/>
    <lineage>
        <taxon>unclassified sequences</taxon>
        <taxon>metagenomes</taxon>
        <taxon>ecological metagenomes</taxon>
    </lineage>
</organism>
<dbReference type="PANTHER" id="PTHR18968">
    <property type="entry name" value="THIAMINE PYROPHOSPHATE ENZYMES"/>
    <property type="match status" value="1"/>
</dbReference>
<dbReference type="InterPro" id="IPR029035">
    <property type="entry name" value="DHS-like_NAD/FAD-binding_dom"/>
</dbReference>
<evidence type="ECO:0000256" key="3">
    <source>
        <dbReference type="RuleBase" id="RU362132"/>
    </source>
</evidence>
<evidence type="ECO:0000259" key="6">
    <source>
        <dbReference type="Pfam" id="PF02776"/>
    </source>
</evidence>
<dbReference type="InterPro" id="IPR029061">
    <property type="entry name" value="THDP-binding"/>
</dbReference>
<dbReference type="Pfam" id="PF00205">
    <property type="entry name" value="TPP_enzyme_M"/>
    <property type="match status" value="1"/>
</dbReference>
<dbReference type="GO" id="GO:0000287">
    <property type="term" value="F:magnesium ion binding"/>
    <property type="evidence" value="ECO:0007669"/>
    <property type="project" value="InterPro"/>
</dbReference>
<dbReference type="InterPro" id="IPR012000">
    <property type="entry name" value="Thiamin_PyroP_enz_cen_dom"/>
</dbReference>
<dbReference type="GO" id="GO:0030976">
    <property type="term" value="F:thiamine pyrophosphate binding"/>
    <property type="evidence" value="ECO:0007669"/>
    <property type="project" value="InterPro"/>
</dbReference>
<dbReference type="SUPFAM" id="SSF52467">
    <property type="entry name" value="DHS-like NAD/FAD-binding domain"/>
    <property type="match status" value="1"/>
</dbReference>
<comment type="caution">
    <text evidence="7">The sequence shown here is derived from an EMBL/GenBank/DDBJ whole genome shotgun (WGS) entry which is preliminary data.</text>
</comment>
<evidence type="ECO:0000313" key="7">
    <source>
        <dbReference type="EMBL" id="CBH74441.1"/>
    </source>
</evidence>
<gene>
    <name evidence="7" type="ORF">CARN1_2328</name>
</gene>
<dbReference type="GO" id="GO:0009097">
    <property type="term" value="P:isoleucine biosynthetic process"/>
    <property type="evidence" value="ECO:0007669"/>
    <property type="project" value="TreeGrafter"/>
</dbReference>
<dbReference type="PANTHER" id="PTHR18968:SF142">
    <property type="entry name" value="ACETOLACTATE SYNTHASE"/>
    <property type="match status" value="1"/>
</dbReference>
<dbReference type="InterPro" id="IPR045229">
    <property type="entry name" value="TPP_enz"/>
</dbReference>
<dbReference type="Gene3D" id="3.40.50.1220">
    <property type="entry name" value="TPP-binding domain"/>
    <property type="match status" value="1"/>
</dbReference>
<dbReference type="CDD" id="cd00568">
    <property type="entry name" value="TPP_enzymes"/>
    <property type="match status" value="1"/>
</dbReference>
<sequence length="602" mass="65421">MKMKVADFIASFIADKGVRHVFMLTGGGAMHLNDAFGFEPRLTSICTHHEQAASIAAEGYARVSGEAAVVNVTTGPGGINALNGVFGAWTDSIPMIVISGQVRRSTILSLNPVSGLRQLGDQEVDIVSMVKNITKYSTLLTEPESVKYHLEKAYSLATSGRPGPVWIDVPIDVQGAFVDCDSLTGFDAEAQKVSYDALRAGCKETLKRISAATRPVLLIGSGVRASGALPVFERVIKKIGIPVTPAWTAIDAIAFDDPLYAGRPGTLGDRAGNFVVQNADVLIAVGCRLALRQVSYNWDCFARGAYKIIVDIDPAELKKPMVHPDYAIEADARAFFEELERQIDDVGCDNQAHSGWLGWCRERLEMYPVVQPKQRVIKGERINPYHFLDKLFDYLTEDDVVVCGDASASVITFQVARNKRGQRIFTNAGCASMGYDLPAAVGAAVARNGKRVICIAGDGSLQLNIQELQTIAHHSLPVKLVVLNNGGYLSMRSTQGNFFKRFIGEGPQSGVSFPDVTKIGDAYGFPTFRISGENFESQIARALGYDGPVVCDIMIDLDQGFEPKLTSRQLSDGRIVTAALEDMAPFLPPDEMKKNMFIPPFE</sequence>
<dbReference type="FunFam" id="3.40.50.970:FF:000007">
    <property type="entry name" value="Acetolactate synthase"/>
    <property type="match status" value="1"/>
</dbReference>
<dbReference type="EMBL" id="CABL01000001">
    <property type="protein sequence ID" value="CBH74441.1"/>
    <property type="molecule type" value="Genomic_DNA"/>
</dbReference>
<dbReference type="InterPro" id="IPR012001">
    <property type="entry name" value="Thiamin_PyroP_enz_TPP-bd_dom"/>
</dbReference>
<dbReference type="GO" id="GO:0050660">
    <property type="term" value="F:flavin adenine dinucleotide binding"/>
    <property type="evidence" value="ECO:0007669"/>
    <property type="project" value="TreeGrafter"/>
</dbReference>
<dbReference type="CDD" id="cd07035">
    <property type="entry name" value="TPP_PYR_POX_like"/>
    <property type="match status" value="1"/>
</dbReference>
<comment type="similarity">
    <text evidence="1 3">Belongs to the TPP enzyme family.</text>
</comment>
<keyword evidence="2 3" id="KW-0786">Thiamine pyrophosphate</keyword>
<proteinExistence type="inferred from homology"/>
<evidence type="ECO:0000259" key="5">
    <source>
        <dbReference type="Pfam" id="PF02775"/>
    </source>
</evidence>
<feature type="domain" description="Thiamine pyrophosphate enzyme central" evidence="4">
    <location>
        <begin position="203"/>
        <end position="339"/>
    </location>
</feature>